<keyword evidence="1" id="KW-0812">Transmembrane</keyword>
<comment type="caution">
    <text evidence="2">The sequence shown here is derived from an EMBL/GenBank/DDBJ whole genome shotgun (WGS) entry which is preliminary data.</text>
</comment>
<protein>
    <recommendedName>
        <fullName evidence="4">Late embryogenesis abundant protein LEA-2 subgroup domain-containing protein</fullName>
    </recommendedName>
</protein>
<sequence length="224" mass="24175">MLSTARQGTYWTHSHKLISTILGPMSFLRSSSAARFFISLFITVGIFAYYTPSVPSFLQMDDDPAPGPISGIKVSLKQKVASPPTIVVEVTNINTDPVTFLSYASPLDGLALQLGLLSITPNGASAPLEIPRLEVQRKWPPDAESLITFAPGETRQQEVVLKEQVVSLDSIGSKPTVQLKGKWQAVWAKAKGDITKEALEKAGIAEDAYSGVFASNELELEVTA</sequence>
<evidence type="ECO:0000256" key="1">
    <source>
        <dbReference type="SAM" id="Phobius"/>
    </source>
</evidence>
<evidence type="ECO:0000313" key="3">
    <source>
        <dbReference type="Proteomes" id="UP001498421"/>
    </source>
</evidence>
<keyword evidence="1" id="KW-0472">Membrane</keyword>
<evidence type="ECO:0000313" key="2">
    <source>
        <dbReference type="EMBL" id="KAK7422947.1"/>
    </source>
</evidence>
<dbReference type="EMBL" id="JAZAVK010000103">
    <property type="protein sequence ID" value="KAK7422947.1"/>
    <property type="molecule type" value="Genomic_DNA"/>
</dbReference>
<keyword evidence="3" id="KW-1185">Reference proteome</keyword>
<name>A0ABR1HPM2_9HYPO</name>
<gene>
    <name evidence="2" type="ORF">QQZ08_009305</name>
</gene>
<reference evidence="2 3" key="1">
    <citation type="journal article" date="2025" name="Microbiol. Resour. Announc.">
        <title>Draft genome sequences for Neonectria magnoliae and Neonectria punicea, canker pathogens of Liriodendron tulipifera and Acer saccharum in West Virginia.</title>
        <authorList>
            <person name="Petronek H.M."/>
            <person name="Kasson M.T."/>
            <person name="Metheny A.M."/>
            <person name="Stauder C.M."/>
            <person name="Lovett B."/>
            <person name="Lynch S.C."/>
            <person name="Garnas J.R."/>
            <person name="Kasson L.R."/>
            <person name="Stajich J.E."/>
        </authorList>
    </citation>
    <scope>NUCLEOTIDE SEQUENCE [LARGE SCALE GENOMIC DNA]</scope>
    <source>
        <strain evidence="2 3">NRRL 64651</strain>
    </source>
</reference>
<keyword evidence="1" id="KW-1133">Transmembrane helix</keyword>
<proteinExistence type="predicted"/>
<dbReference type="Gene3D" id="2.60.40.2970">
    <property type="match status" value="1"/>
</dbReference>
<accession>A0ABR1HPM2</accession>
<evidence type="ECO:0008006" key="4">
    <source>
        <dbReference type="Google" id="ProtNLM"/>
    </source>
</evidence>
<organism evidence="2 3">
    <name type="scientific">Neonectria magnoliae</name>
    <dbReference type="NCBI Taxonomy" id="2732573"/>
    <lineage>
        <taxon>Eukaryota</taxon>
        <taxon>Fungi</taxon>
        <taxon>Dikarya</taxon>
        <taxon>Ascomycota</taxon>
        <taxon>Pezizomycotina</taxon>
        <taxon>Sordariomycetes</taxon>
        <taxon>Hypocreomycetidae</taxon>
        <taxon>Hypocreales</taxon>
        <taxon>Nectriaceae</taxon>
        <taxon>Neonectria</taxon>
    </lineage>
</organism>
<feature type="transmembrane region" description="Helical" evidence="1">
    <location>
        <begin position="32"/>
        <end position="50"/>
    </location>
</feature>
<dbReference type="Proteomes" id="UP001498421">
    <property type="component" value="Unassembled WGS sequence"/>
</dbReference>